<evidence type="ECO:0000313" key="2">
    <source>
        <dbReference type="EMBL" id="VEG58042.1"/>
    </source>
</evidence>
<dbReference type="Pfam" id="PF01553">
    <property type="entry name" value="Acyltransferase"/>
    <property type="match status" value="1"/>
</dbReference>
<gene>
    <name evidence="2" type="ORF">NCTC10437_05064</name>
</gene>
<sequence length="311" mass="34390">MVEPDGAEAGVDMTKTQQRPFRSVSNDVDVDRLVDEPSRVRAFARGIFAVADALAPAFDLARIYVDGLENLPRDGRFLLVGNHTVSGLAEVVLIPYVVHRELGVRVRGLANLQMTGTTGVVRDALEAAGAVPGRPETCAELMRQGESILVFPGGGRDMLKFKGEEYTLQWERRSGFARLAVEHEYPIVPVGLVGGDDVYRSVVERDGAWETRSRKLGERVHGLPGVGIPIVRGLGPTLIPRPQRMYLRFEPPMATSRPPRVTVDTWVTTVKEDARTALERTLADLQELRATDPFRNLNPLAWHRAAQARSR</sequence>
<dbReference type="SMART" id="SM00563">
    <property type="entry name" value="PlsC"/>
    <property type="match status" value="1"/>
</dbReference>
<dbReference type="Proteomes" id="UP000279306">
    <property type="component" value="Chromosome"/>
</dbReference>
<evidence type="ECO:0000313" key="3">
    <source>
        <dbReference type="Proteomes" id="UP000279306"/>
    </source>
</evidence>
<dbReference type="KEGG" id="mauu:NCTC10437_05064"/>
<dbReference type="PANTHER" id="PTHR22753:SF14">
    <property type="entry name" value="MONOACYLGLYCEROL_DIACYLGLYCEROL O-ACYLTRANSFERASE"/>
    <property type="match status" value="1"/>
</dbReference>
<organism evidence="2 3">
    <name type="scientific">Mycolicibacterium aurum</name>
    <name type="common">Mycobacterium aurum</name>
    <dbReference type="NCBI Taxonomy" id="1791"/>
    <lineage>
        <taxon>Bacteria</taxon>
        <taxon>Bacillati</taxon>
        <taxon>Actinomycetota</taxon>
        <taxon>Actinomycetes</taxon>
        <taxon>Mycobacteriales</taxon>
        <taxon>Mycobacteriaceae</taxon>
        <taxon>Mycolicibacterium</taxon>
    </lineage>
</organism>
<dbReference type="AlphaFoldDB" id="A0A448J024"/>
<keyword evidence="2" id="KW-0808">Transferase</keyword>
<dbReference type="EMBL" id="LR134356">
    <property type="protein sequence ID" value="VEG58042.1"/>
    <property type="molecule type" value="Genomic_DNA"/>
</dbReference>
<reference evidence="2 3" key="1">
    <citation type="submission" date="2018-12" db="EMBL/GenBank/DDBJ databases">
        <authorList>
            <consortium name="Pathogen Informatics"/>
        </authorList>
    </citation>
    <scope>NUCLEOTIDE SEQUENCE [LARGE SCALE GENOMIC DNA]</scope>
    <source>
        <strain evidence="2 3">NCTC10437</strain>
    </source>
</reference>
<keyword evidence="3" id="KW-1185">Reference proteome</keyword>
<dbReference type="CDD" id="cd07987">
    <property type="entry name" value="LPLAT_MGAT-like"/>
    <property type="match status" value="1"/>
</dbReference>
<name>A0A448J024_MYCAU</name>
<dbReference type="GO" id="GO:0016020">
    <property type="term" value="C:membrane"/>
    <property type="evidence" value="ECO:0007669"/>
    <property type="project" value="TreeGrafter"/>
</dbReference>
<accession>A0A448J024</accession>
<dbReference type="STRING" id="1791.GCA_001049355_04351"/>
<protein>
    <submittedName>
        <fullName evidence="2">Phospholipid/glycerol acyltransferase</fullName>
    </submittedName>
</protein>
<feature type="domain" description="Phospholipid/glycerol acyltransferase" evidence="1">
    <location>
        <begin position="77"/>
        <end position="195"/>
    </location>
</feature>
<dbReference type="PANTHER" id="PTHR22753">
    <property type="entry name" value="TRANSMEMBRANE PROTEIN 68"/>
    <property type="match status" value="1"/>
</dbReference>
<dbReference type="SUPFAM" id="SSF69593">
    <property type="entry name" value="Glycerol-3-phosphate (1)-acyltransferase"/>
    <property type="match status" value="1"/>
</dbReference>
<evidence type="ECO:0000259" key="1">
    <source>
        <dbReference type="SMART" id="SM00563"/>
    </source>
</evidence>
<keyword evidence="2" id="KW-0012">Acyltransferase</keyword>
<dbReference type="InterPro" id="IPR002123">
    <property type="entry name" value="Plipid/glycerol_acylTrfase"/>
</dbReference>
<dbReference type="GO" id="GO:0016746">
    <property type="term" value="F:acyltransferase activity"/>
    <property type="evidence" value="ECO:0007669"/>
    <property type="project" value="UniProtKB-KW"/>
</dbReference>
<proteinExistence type="predicted"/>